<dbReference type="AlphaFoldDB" id="A0A5C4L9D8"/>
<evidence type="ECO:0000313" key="1">
    <source>
        <dbReference type="EMBL" id="TNC08404.1"/>
    </source>
</evidence>
<proteinExistence type="predicted"/>
<dbReference type="RefSeq" id="WP_139039286.1">
    <property type="nucleotide sequence ID" value="NZ_VDDA01000023.1"/>
</dbReference>
<protein>
    <submittedName>
        <fullName evidence="1">Uncharacterized protein</fullName>
    </submittedName>
</protein>
<gene>
    <name evidence="1" type="ORF">FF100_29095</name>
</gene>
<dbReference type="EMBL" id="VDDA01000023">
    <property type="protein sequence ID" value="TNC08404.1"/>
    <property type="molecule type" value="Genomic_DNA"/>
</dbReference>
<keyword evidence="2" id="KW-1185">Reference proteome</keyword>
<reference evidence="1 2" key="1">
    <citation type="submission" date="2019-06" db="EMBL/GenBank/DDBJ databases">
        <title>Genome of Methylobacterium sp. 17Sr1-39.</title>
        <authorList>
            <person name="Seo T."/>
        </authorList>
    </citation>
    <scope>NUCLEOTIDE SEQUENCE [LARGE SCALE GENOMIC DNA]</scope>
    <source>
        <strain evidence="1 2">17Sr1-39</strain>
    </source>
</reference>
<evidence type="ECO:0000313" key="2">
    <source>
        <dbReference type="Proteomes" id="UP000305267"/>
    </source>
</evidence>
<name>A0A5C4L9D8_9HYPH</name>
<comment type="caution">
    <text evidence="1">The sequence shown here is derived from an EMBL/GenBank/DDBJ whole genome shotgun (WGS) entry which is preliminary data.</text>
</comment>
<organism evidence="1 2">
    <name type="scientific">Methylobacterium terricola</name>
    <dbReference type="NCBI Taxonomy" id="2583531"/>
    <lineage>
        <taxon>Bacteria</taxon>
        <taxon>Pseudomonadati</taxon>
        <taxon>Pseudomonadota</taxon>
        <taxon>Alphaproteobacteria</taxon>
        <taxon>Hyphomicrobiales</taxon>
        <taxon>Methylobacteriaceae</taxon>
        <taxon>Methylobacterium</taxon>
    </lineage>
</organism>
<dbReference type="Proteomes" id="UP000305267">
    <property type="component" value="Unassembled WGS sequence"/>
</dbReference>
<accession>A0A5C4L9D8</accession>
<sequence>MISASATSGAKMTSSAIALTLLNKIIATSEQPSPKEAATALDTTSKAIKLTSTRTFDAIANLKRLDRHTTADDLASMTPTDRFAMQFVAPAPYLELPDSMLHQPISAKDEAFMRGLGANGWVAHHAPKLSSEAFEAAARKSLDLMLPDNGVVENYQYYEEAFNNVNTKFALSNVDNRTLVGRDTLETTRFAYQVQMSLQHAIDTGNITFSRPEDEAGLDYIGVSYDMYKDGKFEGNMLNYTQNTDYIYKKTI</sequence>